<feature type="compositionally biased region" description="Low complexity" evidence="1">
    <location>
        <begin position="491"/>
        <end position="504"/>
    </location>
</feature>
<feature type="compositionally biased region" description="Low complexity" evidence="1">
    <location>
        <begin position="371"/>
        <end position="400"/>
    </location>
</feature>
<keyword evidence="3" id="KW-1185">Reference proteome</keyword>
<accession>A0ABN9WJ16</accession>
<comment type="caution">
    <text evidence="2">The sequence shown here is derived from an EMBL/GenBank/DDBJ whole genome shotgun (WGS) entry which is preliminary data.</text>
</comment>
<feature type="compositionally biased region" description="Low complexity" evidence="1">
    <location>
        <begin position="436"/>
        <end position="451"/>
    </location>
</feature>
<feature type="non-terminal residue" evidence="2">
    <location>
        <position position="1"/>
    </location>
</feature>
<proteinExistence type="predicted"/>
<gene>
    <name evidence="2" type="ORF">PCOR1329_LOCUS67840</name>
</gene>
<evidence type="ECO:0000256" key="1">
    <source>
        <dbReference type="SAM" id="MobiDB-lite"/>
    </source>
</evidence>
<name>A0ABN9WJ16_9DINO</name>
<feature type="region of interest" description="Disordered" evidence="1">
    <location>
        <begin position="371"/>
        <end position="504"/>
    </location>
</feature>
<dbReference type="Proteomes" id="UP001189429">
    <property type="component" value="Unassembled WGS sequence"/>
</dbReference>
<dbReference type="EMBL" id="CAUYUJ010018814">
    <property type="protein sequence ID" value="CAK0886510.1"/>
    <property type="molecule type" value="Genomic_DNA"/>
</dbReference>
<evidence type="ECO:0000313" key="3">
    <source>
        <dbReference type="Proteomes" id="UP001189429"/>
    </source>
</evidence>
<evidence type="ECO:0000313" key="2">
    <source>
        <dbReference type="EMBL" id="CAK0886510.1"/>
    </source>
</evidence>
<sequence>ASPFCNASLAPIVQLPGGGHPKFELPDVWAEACAQVTHFPNETVSEGHNWCWSWLKHLGCRRSEASRSWRDSQDFVARMDLAPPPDVVDMQPLKDPSVCEQYWLGGPLSVSPHERDSIQQWFAANVAVYALDVSLDEGAVRETRARLQELGIEHTLVPGLDLEKTGLMGLVPEGFDLEQAQIEASLPDKYMSDVLAAASASAARLRAMRLVKTHNRRPLAIILEGGAMPEDDFAAKVFQLLVHEAPCDWQVISLKSRCPYGVCVAPHLARILPDGNEPDESCNYGTNLGMPAMLWKLEGMHHVTDALEEAVWQHDQPRCLETDVALSSLADRIAYYAVPSMQTPGLLADSLPQWRRRVAAAAALKANLQTTTTATTSTSTTSTTTTTSSSTSTTTTTPTTVDKILRGQWSPTGEGGMDLPADAASLGAPDGEYGEPAPNDSASPAPAPRVGSLGGSPSPGPAPEGRRASSRRARCGCTPRPPGSRAGPGGWSARATSAQATAST</sequence>
<evidence type="ECO:0008006" key="4">
    <source>
        <dbReference type="Google" id="ProtNLM"/>
    </source>
</evidence>
<reference evidence="2" key="1">
    <citation type="submission" date="2023-10" db="EMBL/GenBank/DDBJ databases">
        <authorList>
            <person name="Chen Y."/>
            <person name="Shah S."/>
            <person name="Dougan E. K."/>
            <person name="Thang M."/>
            <person name="Chan C."/>
        </authorList>
    </citation>
    <scope>NUCLEOTIDE SEQUENCE [LARGE SCALE GENOMIC DNA]</scope>
</reference>
<protein>
    <recommendedName>
        <fullName evidence="4">Fructose-bisphosphate aldolase</fullName>
    </recommendedName>
</protein>
<organism evidence="2 3">
    <name type="scientific">Prorocentrum cordatum</name>
    <dbReference type="NCBI Taxonomy" id="2364126"/>
    <lineage>
        <taxon>Eukaryota</taxon>
        <taxon>Sar</taxon>
        <taxon>Alveolata</taxon>
        <taxon>Dinophyceae</taxon>
        <taxon>Prorocentrales</taxon>
        <taxon>Prorocentraceae</taxon>
        <taxon>Prorocentrum</taxon>
    </lineage>
</organism>